<dbReference type="PANTHER" id="PTHR39607">
    <property type="entry name" value="XANTHOCILLIN BIOSYNTHESIS CLUSTER TRANSCRIPTION FACTOR XANC-RELATED"/>
    <property type="match status" value="1"/>
</dbReference>
<dbReference type="InterPro" id="IPR004827">
    <property type="entry name" value="bZIP"/>
</dbReference>
<dbReference type="GO" id="GO:0003700">
    <property type="term" value="F:DNA-binding transcription factor activity"/>
    <property type="evidence" value="ECO:0007669"/>
    <property type="project" value="InterPro"/>
</dbReference>
<dbReference type="AlphaFoldDB" id="A0A9P3C9J6"/>
<keyword evidence="5" id="KW-1185">Reference proteome</keyword>
<dbReference type="PROSITE" id="PS50217">
    <property type="entry name" value="BZIP"/>
    <property type="match status" value="1"/>
</dbReference>
<sequence>MIFISNAPRPSPAPIPNTGPSADQYACLYASENCGQGILRMAEHRADSEPPCAGPDAVQQNHDALADDWSHTADRKAKKRMQNRVAQRSYRQRMKARVEELQAKVEQLEGTKHSVQNMDANAHVLSPDTFNANALFTTRRDSQLGSSFHSGAPTANMVSNTSPSAPHDHSHGVLRPPTMEGGSQASHGLATFALLNSNAVPATMAQHMSNDMSLHSLQMQSTPFGEQTPCFDYFRDIHGQHTRQPHFMDAVTFQDAQPMISTAVSTASRPGSPPSGSSLTPDFLPSLSGINSPDDSYRSSSMASAEIPPRSSHLSSGASVEDRLRYVAEQAKVAGFPDLDSMITAYYTVLAGDPSAALGDSEGSAARRLPRLIATLRHAVQEWRDWERKGFPLD</sequence>
<feature type="coiled-coil region" evidence="1">
    <location>
        <begin position="91"/>
        <end position="118"/>
    </location>
</feature>
<dbReference type="SMART" id="SM00338">
    <property type="entry name" value="BRLZ"/>
    <property type="match status" value="1"/>
</dbReference>
<dbReference type="RefSeq" id="XP_044654591.1">
    <property type="nucleotide sequence ID" value="XM_044798656.1"/>
</dbReference>
<accession>A0A9P3C9J6</accession>
<protein>
    <recommendedName>
        <fullName evidence="3">BZIP domain-containing protein</fullName>
    </recommendedName>
</protein>
<name>A0A9P3C9J6_9PEZI</name>
<dbReference type="Pfam" id="PF00170">
    <property type="entry name" value="bZIP_1"/>
    <property type="match status" value="1"/>
</dbReference>
<evidence type="ECO:0000256" key="1">
    <source>
        <dbReference type="SAM" id="Coils"/>
    </source>
</evidence>
<dbReference type="SUPFAM" id="SSF57959">
    <property type="entry name" value="Leucine zipper domain"/>
    <property type="match status" value="1"/>
</dbReference>
<dbReference type="InterPro" id="IPR052635">
    <property type="entry name" value="Sec_Metab_Biosynth_Reg"/>
</dbReference>
<evidence type="ECO:0000259" key="3">
    <source>
        <dbReference type="PROSITE" id="PS50217"/>
    </source>
</evidence>
<dbReference type="PANTHER" id="PTHR39607:SF1">
    <property type="entry name" value="B-ZIP TRANSCRIPTION FACTOR (EUROFUNG)"/>
    <property type="match status" value="1"/>
</dbReference>
<dbReference type="OrthoDB" id="194358at2759"/>
<dbReference type="GeneID" id="68289031"/>
<dbReference type="Proteomes" id="UP000825890">
    <property type="component" value="Unassembled WGS sequence"/>
</dbReference>
<evidence type="ECO:0000313" key="5">
    <source>
        <dbReference type="Proteomes" id="UP000825890"/>
    </source>
</evidence>
<dbReference type="EMBL" id="BOLY01000002">
    <property type="protein sequence ID" value="GIZ40104.1"/>
    <property type="molecule type" value="Genomic_DNA"/>
</dbReference>
<proteinExistence type="predicted"/>
<evidence type="ECO:0000256" key="2">
    <source>
        <dbReference type="SAM" id="MobiDB-lite"/>
    </source>
</evidence>
<gene>
    <name evidence="4" type="ORF">CKM354_000345600</name>
</gene>
<feature type="compositionally biased region" description="Polar residues" evidence="2">
    <location>
        <begin position="288"/>
        <end position="303"/>
    </location>
</feature>
<evidence type="ECO:0000313" key="4">
    <source>
        <dbReference type="EMBL" id="GIZ40104.1"/>
    </source>
</evidence>
<comment type="caution">
    <text evidence="4">The sequence shown here is derived from an EMBL/GenBank/DDBJ whole genome shotgun (WGS) entry which is preliminary data.</text>
</comment>
<feature type="compositionally biased region" description="Low complexity" evidence="2">
    <location>
        <begin position="265"/>
        <end position="281"/>
    </location>
</feature>
<dbReference type="InterPro" id="IPR046347">
    <property type="entry name" value="bZIP_sf"/>
</dbReference>
<feature type="domain" description="BZIP" evidence="3">
    <location>
        <begin position="73"/>
        <end position="109"/>
    </location>
</feature>
<organism evidence="4 5">
    <name type="scientific">Cercospora kikuchii</name>
    <dbReference type="NCBI Taxonomy" id="84275"/>
    <lineage>
        <taxon>Eukaryota</taxon>
        <taxon>Fungi</taxon>
        <taxon>Dikarya</taxon>
        <taxon>Ascomycota</taxon>
        <taxon>Pezizomycotina</taxon>
        <taxon>Dothideomycetes</taxon>
        <taxon>Dothideomycetidae</taxon>
        <taxon>Mycosphaerellales</taxon>
        <taxon>Mycosphaerellaceae</taxon>
        <taxon>Cercospora</taxon>
    </lineage>
</organism>
<feature type="region of interest" description="Disordered" evidence="2">
    <location>
        <begin position="263"/>
        <end position="316"/>
    </location>
</feature>
<dbReference type="CDD" id="cd14688">
    <property type="entry name" value="bZIP_YAP"/>
    <property type="match status" value="1"/>
</dbReference>
<keyword evidence="1" id="KW-0175">Coiled coil</keyword>
<dbReference type="Gene3D" id="1.20.5.170">
    <property type="match status" value="1"/>
</dbReference>
<reference evidence="4 5" key="1">
    <citation type="submission" date="2021-01" db="EMBL/GenBank/DDBJ databases">
        <title>Cercospora kikuchii MAFF 305040 whole genome shotgun sequence.</title>
        <authorList>
            <person name="Kashiwa T."/>
            <person name="Suzuki T."/>
        </authorList>
    </citation>
    <scope>NUCLEOTIDE SEQUENCE [LARGE SCALE GENOMIC DNA]</scope>
    <source>
        <strain evidence="4 5">MAFF 305040</strain>
    </source>
</reference>